<dbReference type="InterPro" id="IPR024290">
    <property type="entry name" value="SICA_extracell_a"/>
</dbReference>
<dbReference type="AlphaFoldDB" id="A0A0D9QD53"/>
<sequence length="290" mass="32150">MQRSLWKDIEAQLGKFMKHLDDPIVELYAANCLNQGYTYPPKGKRPIVANVGDRIMCTLMSAALNFMNGWGTQSERTDHKDTTSEALKEHIRCAIVNRFMYILLASPCRSEMGVYYAWHTVKELEKPQGGGLITKGKCGQGVFENIKASEWDMGKEIKDWLEQNPSLNEKFSGQNIESICRKSLAELDRVTPGTHTMHDNTELREKEKEAIQTLSKDLKLIVEEVKTAAVQCAKEGGECMEPSEHAESRNPENADSEATAPNYVGSGKPARPGKEGGTESSTPATPQGSI</sequence>
<proteinExistence type="predicted"/>
<gene>
    <name evidence="3" type="ORF">AK88_05618</name>
</gene>
<evidence type="ECO:0000313" key="4">
    <source>
        <dbReference type="Proteomes" id="UP000054561"/>
    </source>
</evidence>
<feature type="compositionally biased region" description="Basic and acidic residues" evidence="1">
    <location>
        <begin position="242"/>
        <end position="252"/>
    </location>
</feature>
<feature type="domain" description="Schizont-infected cell agglutination extracellular alpha" evidence="2">
    <location>
        <begin position="5"/>
        <end position="160"/>
    </location>
</feature>
<dbReference type="RefSeq" id="XP_012338643.1">
    <property type="nucleotide sequence ID" value="XM_012483220.1"/>
</dbReference>
<reference evidence="3 4" key="1">
    <citation type="submission" date="2014-03" db="EMBL/GenBank/DDBJ databases">
        <title>The Genome Sequence of Plasmodium fragile nilgiri.</title>
        <authorList>
            <consortium name="The Broad Institute Genomics Platform"/>
            <consortium name="The Broad Institute Genome Sequencing Center for Infectious Disease"/>
            <person name="Neafsey D."/>
            <person name="Duraisingh M."/>
            <person name="Young S.K."/>
            <person name="Zeng Q."/>
            <person name="Gargeya S."/>
            <person name="Abouelleil A."/>
            <person name="Alvarado L."/>
            <person name="Chapman S.B."/>
            <person name="Gainer-Dewar J."/>
            <person name="Goldberg J."/>
            <person name="Griggs A."/>
            <person name="Gujja S."/>
            <person name="Hansen M."/>
            <person name="Howarth C."/>
            <person name="Imamovic A."/>
            <person name="Larimer J."/>
            <person name="Pearson M."/>
            <person name="Poon T.W."/>
            <person name="Priest M."/>
            <person name="Roberts A."/>
            <person name="Saif S."/>
            <person name="Shea T."/>
            <person name="Sykes S."/>
            <person name="Wortman J."/>
            <person name="Nusbaum C."/>
            <person name="Birren B."/>
        </authorList>
    </citation>
    <scope>NUCLEOTIDE SEQUENCE [LARGE SCALE GENOMIC DNA]</scope>
    <source>
        <strain evidence="4">nilgiri</strain>
    </source>
</reference>
<evidence type="ECO:0000259" key="2">
    <source>
        <dbReference type="Pfam" id="PF12887"/>
    </source>
</evidence>
<dbReference type="GeneID" id="24270932"/>
<keyword evidence="4" id="KW-1185">Reference proteome</keyword>
<feature type="non-terminal residue" evidence="3">
    <location>
        <position position="290"/>
    </location>
</feature>
<protein>
    <recommendedName>
        <fullName evidence="2">Schizont-infected cell agglutination extracellular alpha domain-containing protein</fullName>
    </recommendedName>
</protein>
<organism evidence="3 4">
    <name type="scientific">Plasmodium fragile</name>
    <dbReference type="NCBI Taxonomy" id="5857"/>
    <lineage>
        <taxon>Eukaryota</taxon>
        <taxon>Sar</taxon>
        <taxon>Alveolata</taxon>
        <taxon>Apicomplexa</taxon>
        <taxon>Aconoidasida</taxon>
        <taxon>Haemosporida</taxon>
        <taxon>Plasmodiidae</taxon>
        <taxon>Plasmodium</taxon>
        <taxon>Plasmodium (Plasmodium)</taxon>
    </lineage>
</organism>
<evidence type="ECO:0000256" key="1">
    <source>
        <dbReference type="SAM" id="MobiDB-lite"/>
    </source>
</evidence>
<accession>A0A0D9QD53</accession>
<dbReference type="VEuPathDB" id="PlasmoDB:AK88_05618"/>
<dbReference type="EMBL" id="KQ030409">
    <property type="protein sequence ID" value="KJP84752.1"/>
    <property type="molecule type" value="Genomic_DNA"/>
</dbReference>
<name>A0A0D9QD53_PLAFR</name>
<evidence type="ECO:0000313" key="3">
    <source>
        <dbReference type="EMBL" id="KJP84752.1"/>
    </source>
</evidence>
<dbReference type="Proteomes" id="UP000054561">
    <property type="component" value="Unassembled WGS sequence"/>
</dbReference>
<dbReference type="Pfam" id="PF12887">
    <property type="entry name" value="SICA_alpha"/>
    <property type="match status" value="1"/>
</dbReference>
<feature type="region of interest" description="Disordered" evidence="1">
    <location>
        <begin position="236"/>
        <end position="290"/>
    </location>
</feature>
<feature type="compositionally biased region" description="Polar residues" evidence="1">
    <location>
        <begin position="278"/>
        <end position="290"/>
    </location>
</feature>